<dbReference type="InterPro" id="IPR037171">
    <property type="entry name" value="NagB/RpiA_transferase-like"/>
</dbReference>
<evidence type="ECO:0000256" key="4">
    <source>
        <dbReference type="ARBA" id="ARBA00010662"/>
    </source>
</evidence>
<dbReference type="AlphaFoldDB" id="G4QH30"/>
<accession>G4QH30</accession>
<dbReference type="GO" id="GO:0006098">
    <property type="term" value="P:pentose-phosphate shunt"/>
    <property type="evidence" value="ECO:0007669"/>
    <property type="project" value="UniProtKB-UniPathway"/>
</dbReference>
<organism evidence="9 10">
    <name type="scientific">Glaciecola nitratireducens (strain JCM 12485 / KCTC 12276 / FR1064)</name>
    <dbReference type="NCBI Taxonomy" id="1085623"/>
    <lineage>
        <taxon>Bacteria</taxon>
        <taxon>Pseudomonadati</taxon>
        <taxon>Pseudomonadota</taxon>
        <taxon>Gammaproteobacteria</taxon>
        <taxon>Alteromonadales</taxon>
        <taxon>Alteromonadaceae</taxon>
        <taxon>Brumicola</taxon>
    </lineage>
</organism>
<evidence type="ECO:0000313" key="9">
    <source>
        <dbReference type="EMBL" id="AEP30218.1"/>
    </source>
</evidence>
<evidence type="ECO:0000259" key="8">
    <source>
        <dbReference type="Pfam" id="PF01182"/>
    </source>
</evidence>
<dbReference type="InterPro" id="IPR006148">
    <property type="entry name" value="Glc/Gal-6P_isomerase"/>
</dbReference>
<dbReference type="PANTHER" id="PTHR11054">
    <property type="entry name" value="6-PHOSPHOGLUCONOLACTONASE"/>
    <property type="match status" value="1"/>
</dbReference>
<evidence type="ECO:0000256" key="2">
    <source>
        <dbReference type="ARBA" id="ARBA00002681"/>
    </source>
</evidence>
<reference evidence="9 10" key="1">
    <citation type="journal article" date="2011" name="J. Bacteriol.">
        <title>Complete genome sequence of seawater bacterium Glaciecola nitratireducens FR1064T.</title>
        <authorList>
            <person name="Bian F."/>
            <person name="Qin Q.L."/>
            <person name="Xie B.B."/>
            <person name="Shu Y.L."/>
            <person name="Zhang X.Y."/>
            <person name="Yu Y."/>
            <person name="Chen B."/>
            <person name="Chen X.L."/>
            <person name="Zhou B.C."/>
            <person name="Zhang Y.Z."/>
        </authorList>
    </citation>
    <scope>NUCLEOTIDE SEQUENCE [LARGE SCALE GENOMIC DNA]</scope>
    <source>
        <strain evidence="10">JCM 12485 / KCTC 12276 / FR1064</strain>
    </source>
</reference>
<dbReference type="EMBL" id="CP003060">
    <property type="protein sequence ID" value="AEP30218.1"/>
    <property type="molecule type" value="Genomic_DNA"/>
</dbReference>
<dbReference type="SUPFAM" id="SSF100950">
    <property type="entry name" value="NagB/RpiA/CoA transferase-like"/>
    <property type="match status" value="1"/>
</dbReference>
<comment type="function">
    <text evidence="2 7">Hydrolysis of 6-phosphogluconolactone to 6-phosphogluconate.</text>
</comment>
<comment type="catalytic activity">
    <reaction evidence="1 7">
        <text>6-phospho-D-glucono-1,5-lactone + H2O = 6-phospho-D-gluconate + H(+)</text>
        <dbReference type="Rhea" id="RHEA:12556"/>
        <dbReference type="ChEBI" id="CHEBI:15377"/>
        <dbReference type="ChEBI" id="CHEBI:15378"/>
        <dbReference type="ChEBI" id="CHEBI:57955"/>
        <dbReference type="ChEBI" id="CHEBI:58759"/>
        <dbReference type="EC" id="3.1.1.31"/>
    </reaction>
</comment>
<dbReference type="GO" id="GO:0005975">
    <property type="term" value="P:carbohydrate metabolic process"/>
    <property type="evidence" value="ECO:0007669"/>
    <property type="project" value="UniProtKB-UniRule"/>
</dbReference>
<dbReference type="OrthoDB" id="9810967at2"/>
<sequence length="230" mass="24978">MSLHTTTFSSASELATVFSQRIADILKQAISERGKASLVVSGGSTPLPLFKALSIRSIDWSKVTITLADERWVANTDAASNEKLVRENLLQDKASKANFVPLKTVHENAEDAVQQLTATFNKVGLPFDVVILGMGEDGHTASLFPCSAQIEAGLDVNSPAMLIATQPTTAPHQRMSFTLRALVSSANVFLHLTGQKKRDVLQDALENYTDLEKPIKAVCDKTNVELMWAP</sequence>
<evidence type="ECO:0000313" key="10">
    <source>
        <dbReference type="Proteomes" id="UP000009282"/>
    </source>
</evidence>
<dbReference type="PANTHER" id="PTHR11054:SF0">
    <property type="entry name" value="6-PHOSPHOGLUCONOLACTONASE"/>
    <property type="match status" value="1"/>
</dbReference>
<dbReference type="CDD" id="cd01400">
    <property type="entry name" value="6PGL"/>
    <property type="match status" value="1"/>
</dbReference>
<dbReference type="Pfam" id="PF01182">
    <property type="entry name" value="Glucosamine_iso"/>
    <property type="match status" value="1"/>
</dbReference>
<dbReference type="STRING" id="1085623.GNIT_2110"/>
<evidence type="ECO:0000256" key="1">
    <source>
        <dbReference type="ARBA" id="ARBA00000832"/>
    </source>
</evidence>
<evidence type="ECO:0000256" key="7">
    <source>
        <dbReference type="RuleBase" id="RU365095"/>
    </source>
</evidence>
<evidence type="ECO:0000256" key="5">
    <source>
        <dbReference type="ARBA" id="ARBA00013198"/>
    </source>
</evidence>
<name>G4QH30_GLANF</name>
<protein>
    <recommendedName>
        <fullName evidence="6 7">6-phosphogluconolactonase</fullName>
        <shortName evidence="7">6PGL</shortName>
        <ecNumber evidence="5 7">3.1.1.31</ecNumber>
    </recommendedName>
</protein>
<dbReference type="InterPro" id="IPR039104">
    <property type="entry name" value="6PGL"/>
</dbReference>
<keyword evidence="7" id="KW-0378">Hydrolase</keyword>
<dbReference type="GO" id="GO:0017057">
    <property type="term" value="F:6-phosphogluconolactonase activity"/>
    <property type="evidence" value="ECO:0007669"/>
    <property type="project" value="UniProtKB-UniRule"/>
</dbReference>
<feature type="domain" description="Glucosamine/galactosamine-6-phosphate isomerase" evidence="8">
    <location>
        <begin position="10"/>
        <end position="228"/>
    </location>
</feature>
<dbReference type="RefSeq" id="WP_014109092.1">
    <property type="nucleotide sequence ID" value="NC_016041.1"/>
</dbReference>
<dbReference type="InterPro" id="IPR005900">
    <property type="entry name" value="6-phosphogluconolactonase_DevB"/>
</dbReference>
<gene>
    <name evidence="7" type="primary">pgl</name>
    <name evidence="9" type="ordered locus">GNIT_2110</name>
</gene>
<dbReference type="Proteomes" id="UP000009282">
    <property type="component" value="Chromosome"/>
</dbReference>
<dbReference type="EC" id="3.1.1.31" evidence="5 7"/>
<dbReference type="KEGG" id="gni:GNIT_2110"/>
<evidence type="ECO:0000256" key="3">
    <source>
        <dbReference type="ARBA" id="ARBA00004961"/>
    </source>
</evidence>
<comment type="similarity">
    <text evidence="4 7">Belongs to the glucosamine/galactosamine-6-phosphate isomerase family. 6-phosphogluconolactonase subfamily.</text>
</comment>
<evidence type="ECO:0000256" key="6">
    <source>
        <dbReference type="ARBA" id="ARBA00020337"/>
    </source>
</evidence>
<comment type="pathway">
    <text evidence="3 7">Carbohydrate degradation; pentose phosphate pathway; D-ribulose 5-phosphate from D-glucose 6-phosphate (oxidative stage): step 2/3.</text>
</comment>
<dbReference type="UniPathway" id="UPA00115">
    <property type="reaction ID" value="UER00409"/>
</dbReference>
<dbReference type="Gene3D" id="3.40.50.1360">
    <property type="match status" value="1"/>
</dbReference>
<dbReference type="NCBIfam" id="TIGR01198">
    <property type="entry name" value="pgl"/>
    <property type="match status" value="1"/>
</dbReference>
<keyword evidence="10" id="KW-1185">Reference proteome</keyword>
<proteinExistence type="inferred from homology"/>
<dbReference type="HOGENOM" id="CLU_053947_2_1_6"/>
<dbReference type="eggNOG" id="COG0363">
    <property type="taxonomic scope" value="Bacteria"/>
</dbReference>